<reference evidence="13 15" key="1">
    <citation type="journal article" date="2014" name="Curr. Biol.">
        <title>The genome of the clonal raider ant Cerapachys biroi.</title>
        <authorList>
            <person name="Oxley P.R."/>
            <person name="Ji L."/>
            <person name="Fetter-Pruneda I."/>
            <person name="McKenzie S.K."/>
            <person name="Li C."/>
            <person name="Hu H."/>
            <person name="Zhang G."/>
            <person name="Kronauer D.J."/>
        </authorList>
    </citation>
    <scope>NUCLEOTIDE SEQUENCE [LARGE SCALE GENOMIC DNA]</scope>
</reference>
<proteinExistence type="inferred from homology"/>
<dbReference type="PROSITE" id="PS50240">
    <property type="entry name" value="TRYPSIN_DOM"/>
    <property type="match status" value="1"/>
</dbReference>
<keyword evidence="1 10" id="KW-0645">Protease</keyword>
<reference evidence="14" key="2">
    <citation type="journal article" date="2018" name="Genome Res.">
        <title>The genomic architecture and molecular evolution of ant odorant receptors.</title>
        <authorList>
            <person name="McKenzie S.K."/>
            <person name="Kronauer D.J.C."/>
        </authorList>
    </citation>
    <scope>NUCLEOTIDE SEQUENCE [LARGE SCALE GENOMIC DNA]</scope>
    <source>
        <strain evidence="14">Clonal line C1</strain>
    </source>
</reference>
<keyword evidence="3 10" id="KW-0378">Hydrolase</keyword>
<dbReference type="InterPro" id="IPR050430">
    <property type="entry name" value="Peptidase_S1"/>
</dbReference>
<keyword evidence="11" id="KW-0732">Signal</keyword>
<dbReference type="EMBL" id="QOIP01000009">
    <property type="protein sequence ID" value="RLU18447.1"/>
    <property type="molecule type" value="Genomic_DNA"/>
</dbReference>
<dbReference type="SMART" id="SM00020">
    <property type="entry name" value="Tryp_SPc"/>
    <property type="match status" value="1"/>
</dbReference>
<evidence type="ECO:0000256" key="6">
    <source>
        <dbReference type="ARBA" id="ARBA00023157"/>
    </source>
</evidence>
<feature type="chain" id="PRO_5033209656" description="trypsin" evidence="11">
    <location>
        <begin position="23"/>
        <end position="267"/>
    </location>
</feature>
<dbReference type="OMA" id="RQVCYGF"/>
<keyword evidence="15" id="KW-1185">Reference proteome</keyword>
<evidence type="ECO:0000256" key="9">
    <source>
        <dbReference type="ARBA" id="ARBA00038868"/>
    </source>
</evidence>
<keyword evidence="5" id="KW-0865">Zymogen</keyword>
<dbReference type="STRING" id="2015173.A0A026WA00"/>
<dbReference type="SUPFAM" id="SSF50494">
    <property type="entry name" value="Trypsin-like serine proteases"/>
    <property type="match status" value="1"/>
</dbReference>
<dbReference type="AlphaFoldDB" id="A0A026WA00"/>
<evidence type="ECO:0000313" key="14">
    <source>
        <dbReference type="EMBL" id="RLU18447.1"/>
    </source>
</evidence>
<comment type="catalytic activity">
    <reaction evidence="8">
        <text>Preferential cleavage: Arg-|-Xaa, Lys-|-Xaa.</text>
        <dbReference type="EC" id="3.4.21.4"/>
    </reaction>
</comment>
<accession>A0A026WA00</accession>
<dbReference type="OrthoDB" id="10051896at2759"/>
<dbReference type="InterPro" id="IPR009003">
    <property type="entry name" value="Peptidase_S1_PA"/>
</dbReference>
<dbReference type="FunFam" id="2.40.10.10:FF:000068">
    <property type="entry name" value="transmembrane protease serine 2"/>
    <property type="match status" value="1"/>
</dbReference>
<evidence type="ECO:0000256" key="2">
    <source>
        <dbReference type="ARBA" id="ARBA00022757"/>
    </source>
</evidence>
<dbReference type="Proteomes" id="UP000279307">
    <property type="component" value="Chromosome 9"/>
</dbReference>
<keyword evidence="6" id="KW-1015">Disulfide bond</keyword>
<reference evidence="14" key="3">
    <citation type="submission" date="2018-07" db="EMBL/GenBank/DDBJ databases">
        <authorList>
            <person name="Mckenzie S.K."/>
            <person name="Kronauer D.J.C."/>
        </authorList>
    </citation>
    <scope>NUCLEOTIDE SEQUENCE</scope>
    <source>
        <strain evidence="14">Clonal line C1</strain>
    </source>
</reference>
<gene>
    <name evidence="14" type="ORF">DMN91_008804</name>
    <name evidence="13" type="ORF">X777_08513</name>
</gene>
<dbReference type="InterPro" id="IPR018114">
    <property type="entry name" value="TRYPSIN_HIS"/>
</dbReference>
<dbReference type="InterPro" id="IPR043504">
    <property type="entry name" value="Peptidase_S1_PA_chymotrypsin"/>
</dbReference>
<evidence type="ECO:0000256" key="5">
    <source>
        <dbReference type="ARBA" id="ARBA00023145"/>
    </source>
</evidence>
<dbReference type="FunFam" id="2.40.10.10:FF:000002">
    <property type="entry name" value="Transmembrane protease serine"/>
    <property type="match status" value="1"/>
</dbReference>
<evidence type="ECO:0000256" key="1">
    <source>
        <dbReference type="ARBA" id="ARBA00022670"/>
    </source>
</evidence>
<dbReference type="PROSITE" id="PS00135">
    <property type="entry name" value="TRYPSIN_SER"/>
    <property type="match status" value="1"/>
</dbReference>
<evidence type="ECO:0000256" key="4">
    <source>
        <dbReference type="ARBA" id="ARBA00022825"/>
    </source>
</evidence>
<dbReference type="GO" id="GO:0004252">
    <property type="term" value="F:serine-type endopeptidase activity"/>
    <property type="evidence" value="ECO:0007669"/>
    <property type="project" value="UniProtKB-EC"/>
</dbReference>
<evidence type="ECO:0000256" key="3">
    <source>
        <dbReference type="ARBA" id="ARBA00022801"/>
    </source>
</evidence>
<dbReference type="PRINTS" id="PR00722">
    <property type="entry name" value="CHYMOTRYPSIN"/>
</dbReference>
<sequence length="267" mass="29562">MDARSSILVVGFLYFSAHLCRGFPTSDSAESDRIINGTYTNIEVVPYQLSFMLDGKYACGAAIISTNWALTAAHCVRAGLGSEITVRSGSSFPYEHGTVHRVIDFLIHEYYDPRTNDYDIALMKVSSPFIYDDCTKPVRLPPLDGQTISNELCLDCGWGYYKKLLNTFVIQEMSDKLQCIQLPLIKKSECIQDYEGAFTLTPRMECYGFENGQGDSCQGDSGSPLVNKDNIVLGITSLGRGCAQKHSPGVYTNVTALRGWIWDNIGI</sequence>
<dbReference type="PANTHER" id="PTHR24276">
    <property type="entry name" value="POLYSERASE-RELATED"/>
    <property type="match status" value="1"/>
</dbReference>
<feature type="signal peptide" evidence="11">
    <location>
        <begin position="1"/>
        <end position="22"/>
    </location>
</feature>
<dbReference type="GO" id="GO:0007586">
    <property type="term" value="P:digestion"/>
    <property type="evidence" value="ECO:0007669"/>
    <property type="project" value="UniProtKB-KW"/>
</dbReference>
<keyword evidence="4 10" id="KW-0720">Serine protease</keyword>
<dbReference type="InterPro" id="IPR001314">
    <property type="entry name" value="Peptidase_S1A"/>
</dbReference>
<evidence type="ECO:0000256" key="11">
    <source>
        <dbReference type="SAM" id="SignalP"/>
    </source>
</evidence>
<dbReference type="Proteomes" id="UP000053097">
    <property type="component" value="Unassembled WGS sequence"/>
</dbReference>
<feature type="domain" description="Peptidase S1" evidence="12">
    <location>
        <begin position="34"/>
        <end position="266"/>
    </location>
</feature>
<name>A0A026WA00_OOCBI</name>
<comment type="similarity">
    <text evidence="7">Belongs to the peptidase S1 family. CLIP subfamily.</text>
</comment>
<evidence type="ECO:0000259" key="12">
    <source>
        <dbReference type="PROSITE" id="PS50240"/>
    </source>
</evidence>
<dbReference type="Pfam" id="PF00089">
    <property type="entry name" value="Trypsin"/>
    <property type="match status" value="1"/>
</dbReference>
<dbReference type="GO" id="GO:0006508">
    <property type="term" value="P:proteolysis"/>
    <property type="evidence" value="ECO:0007669"/>
    <property type="project" value="UniProtKB-KW"/>
</dbReference>
<protein>
    <recommendedName>
        <fullName evidence="9">trypsin</fullName>
        <ecNumber evidence="9">3.4.21.4</ecNumber>
    </recommendedName>
</protein>
<organism evidence="13 15">
    <name type="scientific">Ooceraea biroi</name>
    <name type="common">Clonal raider ant</name>
    <name type="synonym">Cerapachys biroi</name>
    <dbReference type="NCBI Taxonomy" id="2015173"/>
    <lineage>
        <taxon>Eukaryota</taxon>
        <taxon>Metazoa</taxon>
        <taxon>Ecdysozoa</taxon>
        <taxon>Arthropoda</taxon>
        <taxon>Hexapoda</taxon>
        <taxon>Insecta</taxon>
        <taxon>Pterygota</taxon>
        <taxon>Neoptera</taxon>
        <taxon>Endopterygota</taxon>
        <taxon>Hymenoptera</taxon>
        <taxon>Apocrita</taxon>
        <taxon>Aculeata</taxon>
        <taxon>Formicoidea</taxon>
        <taxon>Formicidae</taxon>
        <taxon>Dorylinae</taxon>
        <taxon>Ooceraea</taxon>
    </lineage>
</organism>
<keyword evidence="2" id="KW-0222">Digestion</keyword>
<dbReference type="EMBL" id="KK107320">
    <property type="protein sequence ID" value="EZA52798.1"/>
    <property type="molecule type" value="Genomic_DNA"/>
</dbReference>
<evidence type="ECO:0000256" key="10">
    <source>
        <dbReference type="RuleBase" id="RU363034"/>
    </source>
</evidence>
<dbReference type="InterPro" id="IPR033116">
    <property type="entry name" value="TRYPSIN_SER"/>
</dbReference>
<dbReference type="CDD" id="cd00190">
    <property type="entry name" value="Tryp_SPc"/>
    <property type="match status" value="1"/>
</dbReference>
<dbReference type="EC" id="3.4.21.4" evidence="9"/>
<evidence type="ECO:0000313" key="13">
    <source>
        <dbReference type="EMBL" id="EZA52798.1"/>
    </source>
</evidence>
<evidence type="ECO:0000313" key="15">
    <source>
        <dbReference type="Proteomes" id="UP000053097"/>
    </source>
</evidence>
<dbReference type="PROSITE" id="PS00134">
    <property type="entry name" value="TRYPSIN_HIS"/>
    <property type="match status" value="1"/>
</dbReference>
<evidence type="ECO:0000256" key="8">
    <source>
        <dbReference type="ARBA" id="ARBA00036320"/>
    </source>
</evidence>
<dbReference type="PANTHER" id="PTHR24276:SF97">
    <property type="entry name" value="GH13245P2-RELATED"/>
    <property type="match status" value="1"/>
</dbReference>
<dbReference type="Gene3D" id="2.40.10.10">
    <property type="entry name" value="Trypsin-like serine proteases"/>
    <property type="match status" value="1"/>
</dbReference>
<dbReference type="InterPro" id="IPR001254">
    <property type="entry name" value="Trypsin_dom"/>
</dbReference>
<evidence type="ECO:0000256" key="7">
    <source>
        <dbReference type="ARBA" id="ARBA00024195"/>
    </source>
</evidence>